<organism evidence="1 2">
    <name type="scientific">Racocetra persica</name>
    <dbReference type="NCBI Taxonomy" id="160502"/>
    <lineage>
        <taxon>Eukaryota</taxon>
        <taxon>Fungi</taxon>
        <taxon>Fungi incertae sedis</taxon>
        <taxon>Mucoromycota</taxon>
        <taxon>Glomeromycotina</taxon>
        <taxon>Glomeromycetes</taxon>
        <taxon>Diversisporales</taxon>
        <taxon>Gigasporaceae</taxon>
        <taxon>Racocetra</taxon>
    </lineage>
</organism>
<reference evidence="1" key="1">
    <citation type="submission" date="2021-06" db="EMBL/GenBank/DDBJ databases">
        <authorList>
            <person name="Kallberg Y."/>
            <person name="Tangrot J."/>
            <person name="Rosling A."/>
        </authorList>
    </citation>
    <scope>NUCLEOTIDE SEQUENCE</scope>
    <source>
        <strain evidence="1">MA461A</strain>
    </source>
</reference>
<evidence type="ECO:0000313" key="2">
    <source>
        <dbReference type="Proteomes" id="UP000789920"/>
    </source>
</evidence>
<feature type="non-terminal residue" evidence="1">
    <location>
        <position position="228"/>
    </location>
</feature>
<dbReference type="EMBL" id="CAJVQC010023571">
    <property type="protein sequence ID" value="CAG8722775.1"/>
    <property type="molecule type" value="Genomic_DNA"/>
</dbReference>
<dbReference type="Proteomes" id="UP000789920">
    <property type="component" value="Unassembled WGS sequence"/>
</dbReference>
<keyword evidence="2" id="KW-1185">Reference proteome</keyword>
<evidence type="ECO:0000313" key="1">
    <source>
        <dbReference type="EMBL" id="CAG8722775.1"/>
    </source>
</evidence>
<protein>
    <submittedName>
        <fullName evidence="1">14741_t:CDS:1</fullName>
    </submittedName>
</protein>
<gene>
    <name evidence="1" type="ORF">RPERSI_LOCUS11439</name>
</gene>
<accession>A0ACA9PY99</accession>
<proteinExistence type="predicted"/>
<comment type="caution">
    <text evidence="1">The sequence shown here is derived from an EMBL/GenBank/DDBJ whole genome shotgun (WGS) entry which is preliminary data.</text>
</comment>
<name>A0ACA9PY99_9GLOM</name>
<sequence length="228" mass="26170">MTIPVNDAASETLYNSFNGSTVRPTNLRIDTTQSYVLDPGHKKQKSKSFEVDLNQQVNTQSSTMSSLLPVSSYTYHGFDSTIVPAVYRNDYYARMAFINEKRRLRREVHNAVERRRRDNINEKIQELCALIPDNFLYRSSTDKPNKGVILRKVVEYIKHLQQLIGEQQSHNIVLENTVMDMKPDMYNSNLNKLSQCNSLDESVTNGFNIQNNNTTQNKASQNNNIITS</sequence>